<organism evidence="2 3">
    <name type="scientific">Pelagomonas calceolata</name>
    <dbReference type="NCBI Taxonomy" id="35677"/>
    <lineage>
        <taxon>Eukaryota</taxon>
        <taxon>Sar</taxon>
        <taxon>Stramenopiles</taxon>
        <taxon>Ochrophyta</taxon>
        <taxon>Pelagophyceae</taxon>
        <taxon>Pelagomonadales</taxon>
        <taxon>Pelagomonadaceae</taxon>
        <taxon>Pelagomonas</taxon>
    </lineage>
</organism>
<keyword evidence="3" id="KW-1185">Reference proteome</keyword>
<protein>
    <submittedName>
        <fullName evidence="2">Uncharacterized protein</fullName>
    </submittedName>
</protein>
<evidence type="ECO:0000256" key="1">
    <source>
        <dbReference type="SAM" id="MobiDB-lite"/>
    </source>
</evidence>
<name>A0A8J2WTW0_9STRA</name>
<dbReference type="AlphaFoldDB" id="A0A8J2WTW0"/>
<feature type="region of interest" description="Disordered" evidence="1">
    <location>
        <begin position="1"/>
        <end position="47"/>
    </location>
</feature>
<dbReference type="Proteomes" id="UP000789595">
    <property type="component" value="Unassembled WGS sequence"/>
</dbReference>
<accession>A0A8J2WTW0</accession>
<reference evidence="2" key="1">
    <citation type="submission" date="2021-11" db="EMBL/GenBank/DDBJ databases">
        <authorList>
            <consortium name="Genoscope - CEA"/>
            <person name="William W."/>
        </authorList>
    </citation>
    <scope>NUCLEOTIDE SEQUENCE</scope>
</reference>
<comment type="caution">
    <text evidence="2">The sequence shown here is derived from an EMBL/GenBank/DDBJ whole genome shotgun (WGS) entry which is preliminary data.</text>
</comment>
<dbReference type="EMBL" id="CAKKNE010000001">
    <property type="protein sequence ID" value="CAH0365260.1"/>
    <property type="molecule type" value="Genomic_DNA"/>
</dbReference>
<evidence type="ECO:0000313" key="3">
    <source>
        <dbReference type="Proteomes" id="UP000789595"/>
    </source>
</evidence>
<sequence>MSRAAAFSATARQERVAESPSAGSSRQFWGSARASARRRPGSCDEPPVRLTEATSFVQILRASPTRPFRFEGASPRAASRASLPRRGSIRTATQLSAWSVALRASALAIDDKRYGSASSKFSCTNRVSAAPARRWCAQRRFVAAVVLNNPTSMATSAFSGGSSGHDRRRACCGLAGHTPLSGTFAFRAVPQRLPLRRRRPRAAQGYRCRGGWQESRRSAKRHCCTAIEDVHETRAARTKRVMLSRTTQEPAVMASAGQHAREAA</sequence>
<proteinExistence type="predicted"/>
<gene>
    <name evidence="2" type="ORF">PECAL_1P16880</name>
</gene>
<evidence type="ECO:0000313" key="2">
    <source>
        <dbReference type="EMBL" id="CAH0365260.1"/>
    </source>
</evidence>